<evidence type="ECO:0000256" key="2">
    <source>
        <dbReference type="ARBA" id="ARBA00022448"/>
    </source>
</evidence>
<accession>A0A8J6P9D1</accession>
<dbReference type="PANTHER" id="PTHR43562:SF3">
    <property type="entry name" value="SODIUM ION_PROTON EXCHANGER (EUROFUNG)"/>
    <property type="match status" value="1"/>
</dbReference>
<keyword evidence="2" id="KW-0813">Transport</keyword>
<feature type="transmembrane region" description="Helical" evidence="10">
    <location>
        <begin position="284"/>
        <end position="316"/>
    </location>
</feature>
<keyword evidence="6" id="KW-0915">Sodium</keyword>
<evidence type="ECO:0000256" key="6">
    <source>
        <dbReference type="ARBA" id="ARBA00023053"/>
    </source>
</evidence>
<dbReference type="InterPro" id="IPR038770">
    <property type="entry name" value="Na+/solute_symporter_sf"/>
</dbReference>
<proteinExistence type="predicted"/>
<dbReference type="GO" id="GO:1902600">
    <property type="term" value="P:proton transmembrane transport"/>
    <property type="evidence" value="ECO:0007669"/>
    <property type="project" value="InterPro"/>
</dbReference>
<evidence type="ECO:0000256" key="3">
    <source>
        <dbReference type="ARBA" id="ARBA00022449"/>
    </source>
</evidence>
<dbReference type="GO" id="GO:0016020">
    <property type="term" value="C:membrane"/>
    <property type="evidence" value="ECO:0007669"/>
    <property type="project" value="UniProtKB-SubCell"/>
</dbReference>
<comment type="subcellular location">
    <subcellularLocation>
        <location evidence="1">Membrane</location>
        <topology evidence="1">Multi-pass membrane protein</topology>
    </subcellularLocation>
</comment>
<keyword evidence="7" id="KW-0406">Ion transport</keyword>
<feature type="transmembrane region" description="Helical" evidence="10">
    <location>
        <begin position="428"/>
        <end position="452"/>
    </location>
</feature>
<sequence length="463" mass="49672">MESIHTDPVAPVLLGLTVITLLALLGRHIAKRLNQPSVLGELAFGMLIGNIGYWIGSDLISVLRESGAVFNAINLSLDAGVTLEQALKITLGDELADEMLPILSSSQGGKITDVIQIIDSFSRIGLLFLLFAVGLNSSTIELQASAKSAFRVAMIGVIAPFVFGIGVMQLLAPQAHWTTNLLVAIALCATSIGISARVFHDLNQDNTEVARVVLSAAVIDDVLGLVLMAIGIDAVSRGSLDMTSIVYSIIQAAMFLASIYLLVPRIIRAVIKHLHHLDLWEAELFIAFLMLTSLSWLADFVGLSAIVGAFAAGLILSNHEFNYWMKECDLENRECRLDHEIREQIRPFEAVFAPIFFVLMGMQVKLEVFLDQEIVLLASALTIVAIVGKMISGLGAERHLSRSAIGAGMVPRGEVALIMAAIGKGLGVLGPSLFSAVVIMTVVTTLVGPALLKWRLTSADVNT</sequence>
<evidence type="ECO:0000256" key="9">
    <source>
        <dbReference type="ARBA" id="ARBA00023201"/>
    </source>
</evidence>
<evidence type="ECO:0000256" key="5">
    <source>
        <dbReference type="ARBA" id="ARBA00022989"/>
    </source>
</evidence>
<evidence type="ECO:0000256" key="1">
    <source>
        <dbReference type="ARBA" id="ARBA00004141"/>
    </source>
</evidence>
<feature type="transmembrane region" description="Helical" evidence="10">
    <location>
        <begin position="12"/>
        <end position="30"/>
    </location>
</feature>
<evidence type="ECO:0000256" key="7">
    <source>
        <dbReference type="ARBA" id="ARBA00023065"/>
    </source>
</evidence>
<feature type="transmembrane region" description="Helical" evidence="10">
    <location>
        <begin position="244"/>
        <end position="263"/>
    </location>
</feature>
<evidence type="ECO:0000313" key="12">
    <source>
        <dbReference type="EMBL" id="MBC8519187.1"/>
    </source>
</evidence>
<comment type="caution">
    <text evidence="12">The sequence shown here is derived from an EMBL/GenBank/DDBJ whole genome shotgun (WGS) entry which is preliminary data.</text>
</comment>
<evidence type="ECO:0000313" key="13">
    <source>
        <dbReference type="Proteomes" id="UP000654401"/>
    </source>
</evidence>
<dbReference type="EMBL" id="JACNFK010000017">
    <property type="protein sequence ID" value="MBC8519187.1"/>
    <property type="molecule type" value="Genomic_DNA"/>
</dbReference>
<feature type="transmembrane region" description="Helical" evidence="10">
    <location>
        <begin position="177"/>
        <end position="200"/>
    </location>
</feature>
<keyword evidence="5 10" id="KW-1133">Transmembrane helix</keyword>
<feature type="transmembrane region" description="Helical" evidence="10">
    <location>
        <begin position="114"/>
        <end position="136"/>
    </location>
</feature>
<dbReference type="InterPro" id="IPR006153">
    <property type="entry name" value="Cation/H_exchanger_TM"/>
</dbReference>
<dbReference type="PANTHER" id="PTHR43562">
    <property type="entry name" value="NAPA-TYPE SODIUM/HYDROGEN ANTIPORTER"/>
    <property type="match status" value="1"/>
</dbReference>
<evidence type="ECO:0000256" key="4">
    <source>
        <dbReference type="ARBA" id="ARBA00022692"/>
    </source>
</evidence>
<dbReference type="GO" id="GO:0006814">
    <property type="term" value="P:sodium ion transport"/>
    <property type="evidence" value="ECO:0007669"/>
    <property type="project" value="UniProtKB-KW"/>
</dbReference>
<keyword evidence="9" id="KW-0739">Sodium transport</keyword>
<organism evidence="12 13">
    <name type="scientific">Candidatus Thiopontia autotrophica</name>
    <dbReference type="NCBI Taxonomy" id="2841688"/>
    <lineage>
        <taxon>Bacteria</taxon>
        <taxon>Pseudomonadati</taxon>
        <taxon>Pseudomonadota</taxon>
        <taxon>Gammaproteobacteria</taxon>
        <taxon>Candidatus Thiopontia</taxon>
    </lineage>
</organism>
<dbReference type="Proteomes" id="UP000654401">
    <property type="component" value="Unassembled WGS sequence"/>
</dbReference>
<feature type="domain" description="Cation/H+ exchanger transmembrane" evidence="11">
    <location>
        <begin position="20"/>
        <end position="454"/>
    </location>
</feature>
<keyword evidence="8 10" id="KW-0472">Membrane</keyword>
<dbReference type="Pfam" id="PF00999">
    <property type="entry name" value="Na_H_Exchanger"/>
    <property type="match status" value="1"/>
</dbReference>
<dbReference type="GO" id="GO:0015297">
    <property type="term" value="F:antiporter activity"/>
    <property type="evidence" value="ECO:0007669"/>
    <property type="project" value="UniProtKB-KW"/>
</dbReference>
<protein>
    <submittedName>
        <fullName evidence="12">Cation:proton antiporter</fullName>
    </submittedName>
</protein>
<dbReference type="AlphaFoldDB" id="A0A8J6P9D1"/>
<evidence type="ECO:0000256" key="10">
    <source>
        <dbReference type="SAM" id="Phobius"/>
    </source>
</evidence>
<feature type="transmembrane region" description="Helical" evidence="10">
    <location>
        <begin position="374"/>
        <end position="392"/>
    </location>
</feature>
<reference evidence="12 13" key="1">
    <citation type="submission" date="2020-08" db="EMBL/GenBank/DDBJ databases">
        <title>Bridging the membrane lipid divide: bacteria of the FCB group superphylum have the potential to synthesize archaeal ether lipids.</title>
        <authorList>
            <person name="Villanueva L."/>
            <person name="Von Meijenfeldt F.A.B."/>
            <person name="Westbye A.B."/>
            <person name="Yadav S."/>
            <person name="Hopmans E.C."/>
            <person name="Dutilh B.E."/>
            <person name="Sinninghe Damste J.S."/>
        </authorList>
    </citation>
    <scope>NUCLEOTIDE SEQUENCE [LARGE SCALE GENOMIC DNA]</scope>
    <source>
        <strain evidence="12">NIOZ-UU100</strain>
    </source>
</reference>
<keyword evidence="4 10" id="KW-0812">Transmembrane</keyword>
<dbReference type="Gene3D" id="1.20.1530.20">
    <property type="match status" value="1"/>
</dbReference>
<evidence type="ECO:0000259" key="11">
    <source>
        <dbReference type="Pfam" id="PF00999"/>
    </source>
</evidence>
<gene>
    <name evidence="12" type="ORF">H8D24_02085</name>
</gene>
<name>A0A8J6P9D1_9GAMM</name>
<feature type="transmembrane region" description="Helical" evidence="10">
    <location>
        <begin position="212"/>
        <end position="232"/>
    </location>
</feature>
<keyword evidence="3" id="KW-0050">Antiport</keyword>
<feature type="transmembrane region" description="Helical" evidence="10">
    <location>
        <begin position="37"/>
        <end position="56"/>
    </location>
</feature>
<feature type="transmembrane region" description="Helical" evidence="10">
    <location>
        <begin position="148"/>
        <end position="171"/>
    </location>
</feature>
<evidence type="ECO:0000256" key="8">
    <source>
        <dbReference type="ARBA" id="ARBA00023136"/>
    </source>
</evidence>